<dbReference type="EMBL" id="JXDG01000042">
    <property type="protein sequence ID" value="KIH82863.1"/>
    <property type="molecule type" value="Genomic_DNA"/>
</dbReference>
<name>A0A0C2EVU5_9PSED</name>
<dbReference type="AlphaFoldDB" id="A0A0C2EVU5"/>
<sequence length="597" mass="67270">MSSFNRYYQSELSALRTLGRRFAERNPALAPFLGESGSDPDVERLFEGFAFLTGRLRERLDDDLPELTHSLMHLLWPNYMRPLPAFSVLEFEPLSLAAPALAVPRHSPVESCNVEGVRCRFRTCYPTEVLPLALSALSYSTKGDRSLLSVQLNMTGEGHLGQLDLKRLRLHLAGERYISQMLYLNFSRHLEGISLVLLGRDRQALLDDGGLPQSFPLPVQSMVPVGFAEDEALIPYPLNTFRGYRLLQEYFSFKDKFLFVDLLGLEALRQFPQDILANVRGLEIRFTIKAADETRELRPTLENIRLYCTPIVNLFPHDGLPLQLDGKQDEYLLLPAEYESGQCGVYSVERMTGWRAGGLGYRDFVPFESFEHDSHGGQGQSVAHYTMRQRPSLAHDGLDTYVRFTTEGALLAETLSTELICTNQNLPQRLSVGDICRAGSGLAESLSFRNIIPASRFYPPPLGQGMLWKLISNMSLNYLSLANIVALRKVLETYDFASHHDPRAQEVSQQRLAGLKSIRHQAADRLYGGLPLRGLSTELTMDPQHFGGEGDLFLFATVLNEFFALYVGLNSFHELNVLSVKGEVYKWTPRLGQQPLF</sequence>
<reference evidence="1 2" key="1">
    <citation type="submission" date="2015-01" db="EMBL/GenBank/DDBJ databases">
        <title>Complete genome of Pseudomonas batumici UCM B-321 producer of the batumin antibiotic with strong antistaphilococcal and potential anticancer activity.</title>
        <authorList>
            <person name="Klochko V.V."/>
            <person name="Zelena L.B."/>
            <person name="Elena K.A."/>
            <person name="Reva O.N."/>
        </authorList>
    </citation>
    <scope>NUCLEOTIDE SEQUENCE [LARGE SCALE GENOMIC DNA]</scope>
    <source>
        <strain evidence="1 2">UCM B-321</strain>
    </source>
</reference>
<dbReference type="Proteomes" id="UP000031535">
    <property type="component" value="Unassembled WGS sequence"/>
</dbReference>
<dbReference type="PATRIC" id="fig|226910.6.peg.3307"/>
<dbReference type="Pfam" id="PF05947">
    <property type="entry name" value="T6SS_TssF"/>
    <property type="match status" value="1"/>
</dbReference>
<dbReference type="STRING" id="226910.UCMB321_3318"/>
<dbReference type="NCBIfam" id="TIGR03359">
    <property type="entry name" value="VI_chp_6"/>
    <property type="match status" value="1"/>
</dbReference>
<proteinExistence type="predicted"/>
<evidence type="ECO:0000313" key="1">
    <source>
        <dbReference type="EMBL" id="KIH82863.1"/>
    </source>
</evidence>
<accession>A0A0C2EVU5</accession>
<comment type="caution">
    <text evidence="1">The sequence shown here is derived from an EMBL/GenBank/DDBJ whole genome shotgun (WGS) entry which is preliminary data.</text>
</comment>
<organism evidence="1 2">
    <name type="scientific">Pseudomonas batumici</name>
    <dbReference type="NCBI Taxonomy" id="226910"/>
    <lineage>
        <taxon>Bacteria</taxon>
        <taxon>Pseudomonadati</taxon>
        <taxon>Pseudomonadota</taxon>
        <taxon>Gammaproteobacteria</taxon>
        <taxon>Pseudomonadales</taxon>
        <taxon>Pseudomonadaceae</taxon>
        <taxon>Pseudomonas</taxon>
    </lineage>
</organism>
<dbReference type="OrthoDB" id="9763676at2"/>
<dbReference type="PANTHER" id="PTHR35370">
    <property type="entry name" value="CYTOPLASMIC PROTEIN-RELATED-RELATED"/>
    <property type="match status" value="1"/>
</dbReference>
<dbReference type="InterPro" id="IPR010272">
    <property type="entry name" value="T6SS_TssF"/>
</dbReference>
<dbReference type="PIRSF" id="PIRSF028304">
    <property type="entry name" value="UCP028304"/>
    <property type="match status" value="1"/>
</dbReference>
<protein>
    <submittedName>
        <fullName evidence="1">Protein ImpG/VasA</fullName>
    </submittedName>
</protein>
<gene>
    <name evidence="1" type="ORF">UCMB321_3318</name>
</gene>
<keyword evidence="2" id="KW-1185">Reference proteome</keyword>
<dbReference type="PANTHER" id="PTHR35370:SF4">
    <property type="entry name" value="TYPE VI SECRETION SYSTEM BASEPLATE SUBUNIT TSSF"/>
    <property type="match status" value="1"/>
</dbReference>
<dbReference type="RefSeq" id="WP_040068773.1">
    <property type="nucleotide sequence ID" value="NZ_JXDG01000042.1"/>
</dbReference>
<evidence type="ECO:0000313" key="2">
    <source>
        <dbReference type="Proteomes" id="UP000031535"/>
    </source>
</evidence>